<dbReference type="SUPFAM" id="SSF55961">
    <property type="entry name" value="Bet v1-like"/>
    <property type="match status" value="1"/>
</dbReference>
<dbReference type="CDD" id="cd08899">
    <property type="entry name" value="SRPBCC_CalC_Aha1-like_6"/>
    <property type="match status" value="1"/>
</dbReference>
<evidence type="ECO:0000313" key="3">
    <source>
        <dbReference type="EMBL" id="GCE08917.1"/>
    </source>
</evidence>
<dbReference type="OrthoDB" id="9803476at2"/>
<keyword evidence="4" id="KW-1185">Reference proteome</keyword>
<protein>
    <recommendedName>
        <fullName evidence="2">Activator of Hsp90 ATPase homologue 1/2-like C-terminal domain-containing protein</fullName>
    </recommendedName>
</protein>
<evidence type="ECO:0000313" key="4">
    <source>
        <dbReference type="Proteomes" id="UP000287224"/>
    </source>
</evidence>
<comment type="caution">
    <text evidence="3">The sequence shown here is derived from an EMBL/GenBank/DDBJ whole genome shotgun (WGS) entry which is preliminary data.</text>
</comment>
<reference evidence="4" key="1">
    <citation type="submission" date="2018-12" db="EMBL/GenBank/DDBJ databases">
        <title>Tengunoibacter tsumagoiensis gen. nov., sp. nov., Dictyobacter kobayashii sp. nov., D. alpinus sp. nov., and D. joshuensis sp. nov. and description of Dictyobacteraceae fam. nov. within the order Ktedonobacterales isolated from Tengu-no-mugimeshi.</title>
        <authorList>
            <person name="Wang C.M."/>
            <person name="Zheng Y."/>
            <person name="Sakai Y."/>
            <person name="Toyoda A."/>
            <person name="Minakuchi Y."/>
            <person name="Abe K."/>
            <person name="Yokota A."/>
            <person name="Yabe S."/>
        </authorList>
    </citation>
    <scope>NUCLEOTIDE SEQUENCE [LARGE SCALE GENOMIC DNA]</scope>
    <source>
        <strain evidence="4">S-27</strain>
    </source>
</reference>
<evidence type="ECO:0000259" key="2">
    <source>
        <dbReference type="Pfam" id="PF08327"/>
    </source>
</evidence>
<dbReference type="Proteomes" id="UP000287224">
    <property type="component" value="Unassembled WGS sequence"/>
</dbReference>
<sequence>MTTSREQYSPGPASGAQVRKDGEQWTLILVRELRHAPEKVWQALTDPAHLREWAPFDADKNLGTAGATVKLTTVGAPTPQVSETRVTRAEAPRLLEYNWGGNDMRWELEASDGGTRLTLWHNIDRRFISMGAAGWHICFDVLNHLLSGTPLGRIVGGEAMKFDWPRLNSEYTQQFGKETRD</sequence>
<evidence type="ECO:0000256" key="1">
    <source>
        <dbReference type="ARBA" id="ARBA00006817"/>
    </source>
</evidence>
<proteinExistence type="inferred from homology"/>
<dbReference type="Pfam" id="PF08327">
    <property type="entry name" value="AHSA1"/>
    <property type="match status" value="1"/>
</dbReference>
<name>A0A401ZPX1_9CHLR</name>
<dbReference type="InterPro" id="IPR023393">
    <property type="entry name" value="START-like_dom_sf"/>
</dbReference>
<dbReference type="AlphaFoldDB" id="A0A401ZPX1"/>
<dbReference type="Gene3D" id="3.30.530.20">
    <property type="match status" value="1"/>
</dbReference>
<gene>
    <name evidence="3" type="ORF">KDAU_62460</name>
</gene>
<comment type="similarity">
    <text evidence="1">Belongs to the AHA1 family.</text>
</comment>
<organism evidence="3 4">
    <name type="scientific">Dictyobacter aurantiacus</name>
    <dbReference type="NCBI Taxonomy" id="1936993"/>
    <lineage>
        <taxon>Bacteria</taxon>
        <taxon>Bacillati</taxon>
        <taxon>Chloroflexota</taxon>
        <taxon>Ktedonobacteria</taxon>
        <taxon>Ktedonobacterales</taxon>
        <taxon>Dictyobacteraceae</taxon>
        <taxon>Dictyobacter</taxon>
    </lineage>
</organism>
<dbReference type="EMBL" id="BIFQ01000002">
    <property type="protein sequence ID" value="GCE08917.1"/>
    <property type="molecule type" value="Genomic_DNA"/>
</dbReference>
<feature type="domain" description="Activator of Hsp90 ATPase homologue 1/2-like C-terminal" evidence="2">
    <location>
        <begin position="36"/>
        <end position="146"/>
    </location>
</feature>
<dbReference type="InterPro" id="IPR013538">
    <property type="entry name" value="ASHA1/2-like_C"/>
</dbReference>
<dbReference type="RefSeq" id="WP_126601388.1">
    <property type="nucleotide sequence ID" value="NZ_BIFQ01000002.1"/>
</dbReference>
<accession>A0A401ZPX1</accession>